<organism evidence="1 2">
    <name type="scientific">Mycobacterium branderi</name>
    <dbReference type="NCBI Taxonomy" id="43348"/>
    <lineage>
        <taxon>Bacteria</taxon>
        <taxon>Bacillati</taxon>
        <taxon>Actinomycetota</taxon>
        <taxon>Actinomycetes</taxon>
        <taxon>Mycobacteriales</taxon>
        <taxon>Mycobacteriaceae</taxon>
        <taxon>Mycobacterium</taxon>
    </lineage>
</organism>
<dbReference type="Proteomes" id="UP000467379">
    <property type="component" value="Chromosome"/>
</dbReference>
<accession>A0ABN6AZQ5</accession>
<evidence type="ECO:0000313" key="2">
    <source>
        <dbReference type="Proteomes" id="UP000467379"/>
    </source>
</evidence>
<proteinExistence type="predicted"/>
<dbReference type="SUPFAM" id="SSF54427">
    <property type="entry name" value="NTF2-like"/>
    <property type="match status" value="1"/>
</dbReference>
<dbReference type="Gene3D" id="3.10.450.50">
    <property type="match status" value="1"/>
</dbReference>
<evidence type="ECO:0000313" key="1">
    <source>
        <dbReference type="EMBL" id="BBZ10047.1"/>
    </source>
</evidence>
<evidence type="ECO:0008006" key="3">
    <source>
        <dbReference type="Google" id="ProtNLM"/>
    </source>
</evidence>
<sequence length="187" mass="20718">MRSQPSDGSKETLQAMEAMSKKEMEAILLAHEKGELEEDLDATMVTLVDNPHYELPTLGYAFDGYDAVREAYSRILPGTRRRNVAAKMRVHAIADNTLVREAHVSFTTSAGERVTGGYIVVMSFDPEQKLISGERMYMDTNFAAMMAENLGPDFADVPGVTKLSDVAPMIDRHDAYEVAARRGITIK</sequence>
<dbReference type="EMBL" id="AP022606">
    <property type="protein sequence ID" value="BBZ10047.1"/>
    <property type="molecule type" value="Genomic_DNA"/>
</dbReference>
<name>A0ABN6AZQ5_9MYCO</name>
<dbReference type="InterPro" id="IPR032710">
    <property type="entry name" value="NTF2-like_dom_sf"/>
</dbReference>
<protein>
    <recommendedName>
        <fullName evidence="3">SnoaL-like domain-containing protein</fullName>
    </recommendedName>
</protein>
<keyword evidence="2" id="KW-1185">Reference proteome</keyword>
<reference evidence="1 2" key="1">
    <citation type="journal article" date="2019" name="Emerg. Microbes Infect.">
        <title>Comprehensive subspecies identification of 175 nontuberculous mycobacteria species based on 7547 genomic profiles.</title>
        <authorList>
            <person name="Matsumoto Y."/>
            <person name="Kinjo T."/>
            <person name="Motooka D."/>
            <person name="Nabeya D."/>
            <person name="Jung N."/>
            <person name="Uechi K."/>
            <person name="Horii T."/>
            <person name="Iida T."/>
            <person name="Fujita J."/>
            <person name="Nakamura S."/>
        </authorList>
    </citation>
    <scope>NUCLEOTIDE SEQUENCE [LARGE SCALE GENOMIC DNA]</scope>
    <source>
        <strain evidence="1 2">JCM 12687</strain>
    </source>
</reference>
<gene>
    <name evidence="1" type="ORF">MBRA_02420</name>
</gene>